<dbReference type="EMBL" id="RXOF01000017">
    <property type="protein sequence ID" value="RTQ45998.1"/>
    <property type="molecule type" value="Genomic_DNA"/>
</dbReference>
<evidence type="ECO:0000256" key="5">
    <source>
        <dbReference type="SAM" id="Phobius"/>
    </source>
</evidence>
<evidence type="ECO:0000313" key="7">
    <source>
        <dbReference type="Proteomes" id="UP000282184"/>
    </source>
</evidence>
<evidence type="ECO:0000256" key="4">
    <source>
        <dbReference type="SAM" id="MobiDB-lite"/>
    </source>
</evidence>
<feature type="transmembrane region" description="Helical" evidence="5">
    <location>
        <begin position="79"/>
        <end position="97"/>
    </location>
</feature>
<organism evidence="6 7">
    <name type="scientific">Hymenobacter gummosus</name>
    <dbReference type="NCBI Taxonomy" id="1776032"/>
    <lineage>
        <taxon>Bacteria</taxon>
        <taxon>Pseudomonadati</taxon>
        <taxon>Bacteroidota</taxon>
        <taxon>Cytophagia</taxon>
        <taxon>Cytophagales</taxon>
        <taxon>Hymenobacteraceae</taxon>
        <taxon>Hymenobacter</taxon>
    </lineage>
</organism>
<dbReference type="Gene3D" id="1.20.1250.20">
    <property type="entry name" value="MFS general substrate transporter like domains"/>
    <property type="match status" value="1"/>
</dbReference>
<feature type="transmembrane region" description="Helical" evidence="5">
    <location>
        <begin position="103"/>
        <end position="121"/>
    </location>
</feature>
<dbReference type="Pfam" id="PF07690">
    <property type="entry name" value="MFS_1"/>
    <property type="match status" value="1"/>
</dbReference>
<dbReference type="InterPro" id="IPR036259">
    <property type="entry name" value="MFS_trans_sf"/>
</dbReference>
<dbReference type="SUPFAM" id="SSF103473">
    <property type="entry name" value="MFS general substrate transporter"/>
    <property type="match status" value="1"/>
</dbReference>
<evidence type="ECO:0000256" key="2">
    <source>
        <dbReference type="ARBA" id="ARBA00022989"/>
    </source>
</evidence>
<keyword evidence="3 5" id="KW-0472">Membrane</keyword>
<feature type="transmembrane region" description="Helical" evidence="5">
    <location>
        <begin position="165"/>
        <end position="185"/>
    </location>
</feature>
<gene>
    <name evidence="6" type="ORF">EJV47_22835</name>
</gene>
<sequence length="563" mass="60348">MPRASAPTPSRTLPIIVVAQFCCTSLWFAGNAIAPDLAARLQQPAAFVAHLTSAVQLGFISGTLTFALLAVADRFSPSRVFGFCALAATFCNLGLLLPATGALLAGRFLTGFFLAGIYPVGMKIAADHAPAGLGKWLGFLVGALVLGTAFPHLLQSGALRLSWQLLPGATSVLAALGGLALWRLVPDGPYRRAGQRLQLTAFLSGFRLPAFRAAAFGYFGHMWELYTFWAFVPLMLTGYNQAHPGAALPVAAWSFGLIGVGSLACVGSGLLCRVVAPPPAGPHGAGPVGAVLPGLAVGAARRPATAAAGVSAVLGPGRGGRFTHVFQPGRPARPRRHPRHGPDHRQLPGLCYYRGQHSAHPLAGRASIRPQCLPAPRPWARPGLAGAARRPTTPRPAGVAPAGRRPRRRATFARRPFSLPSRLPPHPDFMDQTLRRGDGSIFLTLHYHPADNWVHAHWTGRQTLSTVMSGGLTHLDMIRQRPCAKLLNDHRDLVGTFLEANDWIQQVWTPLIIAAGLRSIGQVVSPDVFGQFSIEDLQRRISNQLDLYLFEDMHAAQTWLRAQ</sequence>
<feature type="region of interest" description="Disordered" evidence="4">
    <location>
        <begin position="382"/>
        <end position="409"/>
    </location>
</feature>
<reference evidence="6 7" key="1">
    <citation type="submission" date="2018-12" db="EMBL/GenBank/DDBJ databases">
        <title>Hymenobacter gummosus sp. nov., isolated from a spring.</title>
        <authorList>
            <person name="Nie L."/>
        </authorList>
    </citation>
    <scope>NUCLEOTIDE SEQUENCE [LARGE SCALE GENOMIC DNA]</scope>
    <source>
        <strain evidence="6 7">KCTC 52166</strain>
    </source>
</reference>
<comment type="caution">
    <text evidence="6">The sequence shown here is derived from an EMBL/GenBank/DDBJ whole genome shotgun (WGS) entry which is preliminary data.</text>
</comment>
<dbReference type="OrthoDB" id="9781976at2"/>
<dbReference type="AlphaFoldDB" id="A0A431TWA1"/>
<protein>
    <submittedName>
        <fullName evidence="6">MFS transporter</fullName>
    </submittedName>
</protein>
<dbReference type="PANTHER" id="PTHR23521:SF3">
    <property type="entry name" value="MFS TRANSPORTER"/>
    <property type="match status" value="1"/>
</dbReference>
<evidence type="ECO:0000256" key="1">
    <source>
        <dbReference type="ARBA" id="ARBA00022692"/>
    </source>
</evidence>
<accession>A0A431TWA1</accession>
<proteinExistence type="predicted"/>
<feature type="transmembrane region" description="Helical" evidence="5">
    <location>
        <begin position="54"/>
        <end position="72"/>
    </location>
</feature>
<feature type="transmembrane region" description="Helical" evidence="5">
    <location>
        <begin position="133"/>
        <end position="153"/>
    </location>
</feature>
<dbReference type="GO" id="GO:0005886">
    <property type="term" value="C:plasma membrane"/>
    <property type="evidence" value="ECO:0007669"/>
    <property type="project" value="TreeGrafter"/>
</dbReference>
<keyword evidence="1 5" id="KW-0812">Transmembrane</keyword>
<dbReference type="Proteomes" id="UP000282184">
    <property type="component" value="Unassembled WGS sequence"/>
</dbReference>
<dbReference type="InterPro" id="IPR011701">
    <property type="entry name" value="MFS"/>
</dbReference>
<dbReference type="PANTHER" id="PTHR23521">
    <property type="entry name" value="TRANSPORTER MFS SUPERFAMILY"/>
    <property type="match status" value="1"/>
</dbReference>
<feature type="transmembrane region" description="Helical" evidence="5">
    <location>
        <begin position="250"/>
        <end position="271"/>
    </location>
</feature>
<dbReference type="RefSeq" id="WP_126695534.1">
    <property type="nucleotide sequence ID" value="NZ_RXOF01000017.1"/>
</dbReference>
<keyword evidence="7" id="KW-1185">Reference proteome</keyword>
<evidence type="ECO:0000313" key="6">
    <source>
        <dbReference type="EMBL" id="RTQ45998.1"/>
    </source>
</evidence>
<feature type="compositionally biased region" description="Low complexity" evidence="4">
    <location>
        <begin position="382"/>
        <end position="403"/>
    </location>
</feature>
<feature type="transmembrane region" description="Helical" evidence="5">
    <location>
        <begin position="225"/>
        <end position="243"/>
    </location>
</feature>
<dbReference type="GO" id="GO:0022857">
    <property type="term" value="F:transmembrane transporter activity"/>
    <property type="evidence" value="ECO:0007669"/>
    <property type="project" value="InterPro"/>
</dbReference>
<evidence type="ECO:0000256" key="3">
    <source>
        <dbReference type="ARBA" id="ARBA00023136"/>
    </source>
</evidence>
<feature type="region of interest" description="Disordered" evidence="4">
    <location>
        <begin position="321"/>
        <end position="342"/>
    </location>
</feature>
<feature type="transmembrane region" description="Helical" evidence="5">
    <location>
        <begin position="12"/>
        <end position="34"/>
    </location>
</feature>
<name>A0A431TWA1_9BACT</name>
<keyword evidence="2 5" id="KW-1133">Transmembrane helix</keyword>